<accession>A0AAW2EAW2</accession>
<name>A0AAW2EAW2_9HYME</name>
<evidence type="ECO:0000313" key="3">
    <source>
        <dbReference type="Proteomes" id="UP001430953"/>
    </source>
</evidence>
<dbReference type="EMBL" id="JADYXP020000035">
    <property type="protein sequence ID" value="KAL0098802.1"/>
    <property type="molecule type" value="Genomic_DNA"/>
</dbReference>
<evidence type="ECO:0000259" key="1">
    <source>
        <dbReference type="PROSITE" id="PS50526"/>
    </source>
</evidence>
<sequence length="161" mass="19201">MVAVPKKKEFKGQNARFYGKMTFEMRLFQTVTEKNIADEIFPFIKHQSMTMNEKQLLRIIQRMTTLSSLVEGENYVFIVLDFFSWCTNFRYEFIYLLFCELDALFGIKDIYTFLHCFSIISFLLFQDRFCPLRQSQDGTTEPGPRCYCRPEAWLESLRQKG</sequence>
<dbReference type="GO" id="GO:0005524">
    <property type="term" value="F:ATP binding"/>
    <property type="evidence" value="ECO:0007669"/>
    <property type="project" value="InterPro"/>
</dbReference>
<dbReference type="Proteomes" id="UP001430953">
    <property type="component" value="Unassembled WGS sequence"/>
</dbReference>
<dbReference type="GO" id="GO:0003968">
    <property type="term" value="F:RNA-directed RNA polymerase activity"/>
    <property type="evidence" value="ECO:0007669"/>
    <property type="project" value="InterPro"/>
</dbReference>
<protein>
    <recommendedName>
        <fullName evidence="1">RdRp catalytic domain-containing protein</fullName>
    </recommendedName>
</protein>
<dbReference type="GO" id="GO:0004482">
    <property type="term" value="F:mRNA 5'-cap (guanine-N7-)-methyltransferase activity"/>
    <property type="evidence" value="ECO:0007669"/>
    <property type="project" value="InterPro"/>
</dbReference>
<comment type="caution">
    <text evidence="2">The sequence shown here is derived from an EMBL/GenBank/DDBJ whole genome shotgun (WGS) entry which is preliminary data.</text>
</comment>
<dbReference type="AlphaFoldDB" id="A0AAW2EAW2"/>
<dbReference type="Pfam" id="PF00946">
    <property type="entry name" value="Mononeg_RNA_pol"/>
    <property type="match status" value="1"/>
</dbReference>
<evidence type="ECO:0000313" key="2">
    <source>
        <dbReference type="EMBL" id="KAL0098802.1"/>
    </source>
</evidence>
<dbReference type="InterPro" id="IPR014023">
    <property type="entry name" value="Mononeg_RNA_pol_cat"/>
</dbReference>
<proteinExistence type="predicted"/>
<organism evidence="2 3">
    <name type="scientific">Cardiocondyla obscurior</name>
    <dbReference type="NCBI Taxonomy" id="286306"/>
    <lineage>
        <taxon>Eukaryota</taxon>
        <taxon>Metazoa</taxon>
        <taxon>Ecdysozoa</taxon>
        <taxon>Arthropoda</taxon>
        <taxon>Hexapoda</taxon>
        <taxon>Insecta</taxon>
        <taxon>Pterygota</taxon>
        <taxon>Neoptera</taxon>
        <taxon>Endopterygota</taxon>
        <taxon>Hymenoptera</taxon>
        <taxon>Apocrita</taxon>
        <taxon>Aculeata</taxon>
        <taxon>Formicoidea</taxon>
        <taxon>Formicidae</taxon>
        <taxon>Myrmicinae</taxon>
        <taxon>Cardiocondyla</taxon>
    </lineage>
</organism>
<keyword evidence="3" id="KW-1185">Reference proteome</keyword>
<feature type="domain" description="RdRp catalytic" evidence="1">
    <location>
        <begin position="74"/>
        <end position="161"/>
    </location>
</feature>
<dbReference type="PROSITE" id="PS50526">
    <property type="entry name" value="RDRP_SSRNA_NEG_NONSEG"/>
    <property type="match status" value="1"/>
</dbReference>
<reference evidence="2 3" key="1">
    <citation type="submission" date="2023-03" db="EMBL/GenBank/DDBJ databases">
        <title>High recombination rates correlate with genetic variation in Cardiocondyla obscurior ants.</title>
        <authorList>
            <person name="Errbii M."/>
        </authorList>
    </citation>
    <scope>NUCLEOTIDE SEQUENCE [LARGE SCALE GENOMIC DNA]</scope>
    <source>
        <strain evidence="2">Alpha-2009</strain>
        <tissue evidence="2">Whole body</tissue>
    </source>
</reference>
<gene>
    <name evidence="2" type="ORF">PUN28_020749</name>
</gene>